<protein>
    <recommendedName>
        <fullName evidence="4">Defensin-like protein</fullName>
    </recommendedName>
</protein>
<dbReference type="Proteomes" id="UP001177003">
    <property type="component" value="Chromosome 8"/>
</dbReference>
<keyword evidence="1" id="KW-0732">Signal</keyword>
<sequence length="111" mass="12424">MNNFTTNTMVFLLFLFLSPSIVFGWGCPRYFNVDSNKCSDQYCDGYCNSDAFSGYICHLPGICEQPSHSRCICSLPCDGNPFNEPNCCKNPLENPNCFCSRNPACRPPIQA</sequence>
<proteinExistence type="predicted"/>
<keyword evidence="3" id="KW-1185">Reference proteome</keyword>
<name>A0AA35ZRG7_LACSI</name>
<feature type="signal peptide" evidence="1">
    <location>
        <begin position="1"/>
        <end position="24"/>
    </location>
</feature>
<reference evidence="2" key="1">
    <citation type="submission" date="2023-04" db="EMBL/GenBank/DDBJ databases">
        <authorList>
            <person name="Vijverberg K."/>
            <person name="Xiong W."/>
            <person name="Schranz E."/>
        </authorList>
    </citation>
    <scope>NUCLEOTIDE SEQUENCE</scope>
</reference>
<dbReference type="EMBL" id="OX465084">
    <property type="protein sequence ID" value="CAI9296377.1"/>
    <property type="molecule type" value="Genomic_DNA"/>
</dbReference>
<accession>A0AA35ZRG7</accession>
<organism evidence="2 3">
    <name type="scientific">Lactuca saligna</name>
    <name type="common">Willowleaf lettuce</name>
    <dbReference type="NCBI Taxonomy" id="75948"/>
    <lineage>
        <taxon>Eukaryota</taxon>
        <taxon>Viridiplantae</taxon>
        <taxon>Streptophyta</taxon>
        <taxon>Embryophyta</taxon>
        <taxon>Tracheophyta</taxon>
        <taxon>Spermatophyta</taxon>
        <taxon>Magnoliopsida</taxon>
        <taxon>eudicotyledons</taxon>
        <taxon>Gunneridae</taxon>
        <taxon>Pentapetalae</taxon>
        <taxon>asterids</taxon>
        <taxon>campanulids</taxon>
        <taxon>Asterales</taxon>
        <taxon>Asteraceae</taxon>
        <taxon>Cichorioideae</taxon>
        <taxon>Cichorieae</taxon>
        <taxon>Lactucinae</taxon>
        <taxon>Lactuca</taxon>
    </lineage>
</organism>
<evidence type="ECO:0000313" key="3">
    <source>
        <dbReference type="Proteomes" id="UP001177003"/>
    </source>
</evidence>
<feature type="chain" id="PRO_5041211932" description="Defensin-like protein" evidence="1">
    <location>
        <begin position="25"/>
        <end position="111"/>
    </location>
</feature>
<gene>
    <name evidence="2" type="ORF">LSALG_LOCUS35250</name>
</gene>
<evidence type="ECO:0000256" key="1">
    <source>
        <dbReference type="SAM" id="SignalP"/>
    </source>
</evidence>
<evidence type="ECO:0008006" key="4">
    <source>
        <dbReference type="Google" id="ProtNLM"/>
    </source>
</evidence>
<dbReference type="AlphaFoldDB" id="A0AA35ZRG7"/>
<evidence type="ECO:0000313" key="2">
    <source>
        <dbReference type="EMBL" id="CAI9296377.1"/>
    </source>
</evidence>